<protein>
    <recommendedName>
        <fullName evidence="1">GT-D fold-like domain-containing protein</fullName>
    </recommendedName>
</protein>
<dbReference type="RefSeq" id="WP_256218961.1">
    <property type="nucleotide sequence ID" value="NZ_FOIQ01000003.1"/>
</dbReference>
<sequence>MKNNALRATIFRIRNLMLPKTRGQESWDYIGRSIESGKPFMAARFGAVEIKAVLYAKYPLLAPFLKRYVYTCMHRNAGFFPVSKESLRQFASLMTTDMRQVDVLFSWRPEEIFLKKELQNAYKASFADTNIHPEDKAFWTKYLKGKKVLVIHPFASTIEQQYRENRTKLFARTDSIPKFSSLTTIKAVQTIAGHQAGYKTWFEALDYMKREIEKADFDIALIGCGAYGFPLAAHVKRMGKQAIHLGGVLQIYFGIKGKRWNDWGLYNEHWVSPHAEDIPQGAEHVENGCYW</sequence>
<name>A0A1I0NSX7_9BACT</name>
<accession>A0A1I0NSX7</accession>
<evidence type="ECO:0000259" key="1">
    <source>
        <dbReference type="Pfam" id="PF22882"/>
    </source>
</evidence>
<dbReference type="AlphaFoldDB" id="A0A1I0NSX7"/>
<evidence type="ECO:0000313" key="2">
    <source>
        <dbReference type="EMBL" id="SEW04665.1"/>
    </source>
</evidence>
<dbReference type="EMBL" id="FOIQ01000003">
    <property type="protein sequence ID" value="SEW04665.1"/>
    <property type="molecule type" value="Genomic_DNA"/>
</dbReference>
<gene>
    <name evidence="2" type="ORF">SAMN04487850_1320</name>
</gene>
<reference evidence="2 3" key="1">
    <citation type="submission" date="2016-10" db="EMBL/GenBank/DDBJ databases">
        <authorList>
            <person name="de Groot N.N."/>
        </authorList>
    </citation>
    <scope>NUCLEOTIDE SEQUENCE [LARGE SCALE GENOMIC DNA]</scope>
    <source>
        <strain evidence="2 3">TC2-24</strain>
    </source>
</reference>
<dbReference type="Pfam" id="PF22882">
    <property type="entry name" value="GT-D-like"/>
    <property type="match status" value="1"/>
</dbReference>
<dbReference type="Proteomes" id="UP000199373">
    <property type="component" value="Unassembled WGS sequence"/>
</dbReference>
<proteinExistence type="predicted"/>
<keyword evidence="3" id="KW-1185">Reference proteome</keyword>
<organism evidence="2 3">
    <name type="scientific">Prevotella aff. ruminicola Tc2-24</name>
    <dbReference type="NCBI Taxonomy" id="81582"/>
    <lineage>
        <taxon>Bacteria</taxon>
        <taxon>Pseudomonadati</taxon>
        <taxon>Bacteroidota</taxon>
        <taxon>Bacteroidia</taxon>
        <taxon>Bacteroidales</taxon>
        <taxon>Prevotellaceae</taxon>
        <taxon>Prevotella</taxon>
    </lineage>
</organism>
<dbReference type="InterPro" id="IPR055171">
    <property type="entry name" value="GT-D-like"/>
</dbReference>
<evidence type="ECO:0000313" key="3">
    <source>
        <dbReference type="Proteomes" id="UP000199373"/>
    </source>
</evidence>
<feature type="domain" description="GT-D fold-like" evidence="1">
    <location>
        <begin position="134"/>
        <end position="250"/>
    </location>
</feature>